<dbReference type="SUPFAM" id="SSF53474">
    <property type="entry name" value="alpha/beta-Hydrolases"/>
    <property type="match status" value="1"/>
</dbReference>
<sequence length="568" mass="57045">MSGSPPGPSVVIRGGTEPTVVETAGVVAQAAVLAARADLLAGAAGALRDARHAVEVTTATPTAYAGRLVPAEPLGSAAGANLTTTPFWSAEVRAARAALLDDLDAAALLTGQEEQRLRGLAGRLHQAVRVYDDADAAAAAGWSDTALVVAGRHYGLAGAGAAGLGMIVTQGLAGLAQSLLHGGPALGRLVTTGEALHPATVRALGRTIGMLDPDRAWYAVPTVGNAAAVLRASVQPLRDRFLPDPEVRRVDAAPYDLPTPTDTRSALGAVAALGSTDSVLSVQRIVKDGGTPTWVVAIPGTQPGNLRTVWNMTSNYDLMSDDESQRARADSARAVLDAMGQSGIEPEDDVVLVGHSQGGMVAATIAAATVGTYQVRHVVTAGSPVGGHGLPPGVRATHLETSGEGVSGLDGKPNPATPERVTVTGTVFAPGGGPPLDVPHSVGYHQDVLDAAVEVGDRGLEEHLADVEHWLDGEAEDPLVYEARLVPDPETTFCVGELAVPRPPWPPWQAPDGVVTAPGPSLGTPGTSGTAGGSGATAGSGTTGGSGTLGGTGTFGGAGTGGGEDDAR</sequence>
<feature type="domain" description="GPI inositol-deacylase PGAP1-like alpha/beta" evidence="2">
    <location>
        <begin position="334"/>
        <end position="386"/>
    </location>
</feature>
<dbReference type="Gene3D" id="3.40.50.1820">
    <property type="entry name" value="alpha/beta hydrolase"/>
    <property type="match status" value="1"/>
</dbReference>
<gene>
    <name evidence="3" type="ORF">E1O70_06845</name>
</gene>
<dbReference type="InterPro" id="IPR012908">
    <property type="entry name" value="PGAP1-ab_dom-like"/>
</dbReference>
<dbReference type="AlphaFoldDB" id="A0A4Y8R3R9"/>
<dbReference type="Proteomes" id="UP000298003">
    <property type="component" value="Unassembled WGS sequence"/>
</dbReference>
<dbReference type="GeneID" id="95684207"/>
<proteinExistence type="predicted"/>
<evidence type="ECO:0000256" key="1">
    <source>
        <dbReference type="SAM" id="MobiDB-lite"/>
    </source>
</evidence>
<accession>A0A4Y8R3R9</accession>
<protein>
    <recommendedName>
        <fullName evidence="2">GPI inositol-deacylase PGAP1-like alpha/beta domain-containing protein</fullName>
    </recommendedName>
</protein>
<feature type="region of interest" description="Disordered" evidence="1">
    <location>
        <begin position="516"/>
        <end position="568"/>
    </location>
</feature>
<keyword evidence="4" id="KW-1185">Reference proteome</keyword>
<evidence type="ECO:0000313" key="3">
    <source>
        <dbReference type="EMBL" id="TFF12588.1"/>
    </source>
</evidence>
<feature type="compositionally biased region" description="Low complexity" evidence="1">
    <location>
        <begin position="516"/>
        <end position="528"/>
    </location>
</feature>
<feature type="compositionally biased region" description="Gly residues" evidence="1">
    <location>
        <begin position="529"/>
        <end position="562"/>
    </location>
</feature>
<dbReference type="RefSeq" id="WP_061267046.1">
    <property type="nucleotide sequence ID" value="NZ_SOZH01000004.1"/>
</dbReference>
<comment type="caution">
    <text evidence="3">The sequence shown here is derived from an EMBL/GenBank/DDBJ whole genome shotgun (WGS) entry which is preliminary data.</text>
</comment>
<name>A0A4Y8R3R9_9MICO</name>
<evidence type="ECO:0000259" key="2">
    <source>
        <dbReference type="Pfam" id="PF07819"/>
    </source>
</evidence>
<organism evidence="3 4">
    <name type="scientific">Cellulosimicrobium funkei</name>
    <dbReference type="NCBI Taxonomy" id="264251"/>
    <lineage>
        <taxon>Bacteria</taxon>
        <taxon>Bacillati</taxon>
        <taxon>Actinomycetota</taxon>
        <taxon>Actinomycetes</taxon>
        <taxon>Micrococcales</taxon>
        <taxon>Promicromonosporaceae</taxon>
        <taxon>Cellulosimicrobium</taxon>
    </lineage>
</organism>
<dbReference type="InterPro" id="IPR029058">
    <property type="entry name" value="AB_hydrolase_fold"/>
</dbReference>
<reference evidence="3 4" key="1">
    <citation type="submission" date="2019-03" db="EMBL/GenBank/DDBJ databases">
        <title>Cellulosimicrobium funkei JCM14302 Assembly.</title>
        <authorList>
            <person name="Dou T."/>
        </authorList>
    </citation>
    <scope>NUCLEOTIDE SEQUENCE [LARGE SCALE GENOMIC DNA]</scope>
    <source>
        <strain evidence="3 4">JCM 14302</strain>
    </source>
</reference>
<dbReference type="Pfam" id="PF07819">
    <property type="entry name" value="PGAP1"/>
    <property type="match status" value="1"/>
</dbReference>
<dbReference type="GO" id="GO:0016788">
    <property type="term" value="F:hydrolase activity, acting on ester bonds"/>
    <property type="evidence" value="ECO:0007669"/>
    <property type="project" value="InterPro"/>
</dbReference>
<dbReference type="EMBL" id="SOZH01000004">
    <property type="protein sequence ID" value="TFF12588.1"/>
    <property type="molecule type" value="Genomic_DNA"/>
</dbReference>
<evidence type="ECO:0000313" key="4">
    <source>
        <dbReference type="Proteomes" id="UP000298003"/>
    </source>
</evidence>